<dbReference type="Gene3D" id="2.40.10.170">
    <property type="match status" value="1"/>
</dbReference>
<dbReference type="InterPro" id="IPR048792">
    <property type="entry name" value="CarD_C"/>
</dbReference>
<comment type="caution">
    <text evidence="2">The sequence shown here is derived from an EMBL/GenBank/DDBJ whole genome shotgun (WGS) entry which is preliminary data.</text>
</comment>
<gene>
    <name evidence="2" type="ORF">D1953_15375</name>
</gene>
<dbReference type="Gene3D" id="1.20.58.1290">
    <property type="entry name" value="CarD-like, C-terminal domain"/>
    <property type="match status" value="1"/>
</dbReference>
<dbReference type="SMART" id="SM01058">
    <property type="entry name" value="CarD_TRCF"/>
    <property type="match status" value="1"/>
</dbReference>
<dbReference type="InterPro" id="IPR036101">
    <property type="entry name" value="CarD-like/TRCF_RID_sf"/>
</dbReference>
<dbReference type="Pfam" id="PF02559">
    <property type="entry name" value="CarD_TRCF_RID"/>
    <property type="match status" value="1"/>
</dbReference>
<reference evidence="2 3" key="1">
    <citation type="submission" date="2018-08" db="EMBL/GenBank/DDBJ databases">
        <title>Bacillus jemisoniae sp. nov., Bacillus chryseoplanitiae sp. nov., Bacillus resnikiae sp. nov., and Bacillus frankliniae sp. nov., isolated from Viking spacecraft and associated surfaces.</title>
        <authorList>
            <person name="Seuylemezian A."/>
            <person name="Vaishampayan P."/>
        </authorList>
    </citation>
    <scope>NUCLEOTIDE SEQUENCE [LARGE SCALE GENOMIC DNA]</scope>
    <source>
        <strain evidence="2 3">MA001</strain>
    </source>
</reference>
<dbReference type="GO" id="GO:0009303">
    <property type="term" value="P:rRNA transcription"/>
    <property type="evidence" value="ECO:0007669"/>
    <property type="project" value="TreeGrafter"/>
</dbReference>
<dbReference type="SUPFAM" id="SSF141259">
    <property type="entry name" value="CarD-like"/>
    <property type="match status" value="1"/>
</dbReference>
<protein>
    <submittedName>
        <fullName evidence="2">Transcription factor YdeB</fullName>
    </submittedName>
</protein>
<evidence type="ECO:0000259" key="1">
    <source>
        <dbReference type="SMART" id="SM01058"/>
    </source>
</evidence>
<dbReference type="PANTHER" id="PTHR38447">
    <property type="entry name" value="TRANSCRIPTION FACTOR YDEB-RELATED"/>
    <property type="match status" value="1"/>
</dbReference>
<dbReference type="InterPro" id="IPR003711">
    <property type="entry name" value="CarD-like/TRCF_RID"/>
</dbReference>
<dbReference type="EMBL" id="QWVS01000032">
    <property type="protein sequence ID" value="RID83681.1"/>
    <property type="molecule type" value="Genomic_DNA"/>
</dbReference>
<name>A0A398B206_9BACI</name>
<dbReference type="Proteomes" id="UP000266016">
    <property type="component" value="Unassembled WGS sequence"/>
</dbReference>
<accession>A0A398B206</accession>
<dbReference type="Pfam" id="PF21095">
    <property type="entry name" value="CarD_C"/>
    <property type="match status" value="1"/>
</dbReference>
<sequence length="157" mass="18167">MVQIGDKVFYPMHGAGIIKAIEEREILGKTEEYCVINIPICKMDIMIPMNKIHTSGIRSLVDRKTMKEILLVFHHEDPYNSIPWKERYSLNMEKMKTGDVHDSVEIVRDLLFQSKEKSLNSSERHMLNQARRNLISELILITDLTENQAANLLKLSS</sequence>
<keyword evidence="3" id="KW-1185">Reference proteome</keyword>
<dbReference type="InterPro" id="IPR042215">
    <property type="entry name" value="CarD-like_C"/>
</dbReference>
<evidence type="ECO:0000313" key="2">
    <source>
        <dbReference type="EMBL" id="RID83681.1"/>
    </source>
</evidence>
<dbReference type="InterPro" id="IPR052531">
    <property type="entry name" value="CarD-like_regulator"/>
</dbReference>
<evidence type="ECO:0000313" key="3">
    <source>
        <dbReference type="Proteomes" id="UP000266016"/>
    </source>
</evidence>
<dbReference type="PANTHER" id="PTHR38447:SF1">
    <property type="entry name" value="RNA POLYMERASE-BINDING TRANSCRIPTION FACTOR CARD"/>
    <property type="match status" value="1"/>
</dbReference>
<organism evidence="2 3">
    <name type="scientific">Peribacillus asahii</name>
    <dbReference type="NCBI Taxonomy" id="228899"/>
    <lineage>
        <taxon>Bacteria</taxon>
        <taxon>Bacillati</taxon>
        <taxon>Bacillota</taxon>
        <taxon>Bacilli</taxon>
        <taxon>Bacillales</taxon>
        <taxon>Bacillaceae</taxon>
        <taxon>Peribacillus</taxon>
    </lineage>
</organism>
<proteinExistence type="predicted"/>
<dbReference type="AlphaFoldDB" id="A0A398B206"/>
<feature type="domain" description="CarD-like/TRCF RNAP-interacting" evidence="1">
    <location>
        <begin position="1"/>
        <end position="111"/>
    </location>
</feature>